<dbReference type="GO" id="GO:0043527">
    <property type="term" value="C:tRNA methyltransferase complex"/>
    <property type="evidence" value="ECO:0007669"/>
    <property type="project" value="UniProtKB-ARBA"/>
</dbReference>
<proteinExistence type="predicted"/>
<feature type="domain" description="Palmitoyltransferase DHHC" evidence="11">
    <location>
        <begin position="907"/>
        <end position="1028"/>
    </location>
</feature>
<evidence type="ECO:0000256" key="4">
    <source>
        <dbReference type="ARBA" id="ARBA00022989"/>
    </source>
</evidence>
<feature type="domain" description="Ribosomal RNA large subunit methyltransferase K/L-like methyltransferase" evidence="10">
    <location>
        <begin position="298"/>
        <end position="419"/>
    </location>
</feature>
<comment type="caution">
    <text evidence="12">The sequence shown here is derived from an EMBL/GenBank/DDBJ whole genome shotgun (WGS) entry which is preliminary data.</text>
</comment>
<feature type="repeat" description="ANK" evidence="7">
    <location>
        <begin position="677"/>
        <end position="709"/>
    </location>
</feature>
<evidence type="ECO:0000259" key="10">
    <source>
        <dbReference type="Pfam" id="PF01170"/>
    </source>
</evidence>
<accession>A0A812V127</accession>
<evidence type="ECO:0000256" key="1">
    <source>
        <dbReference type="ARBA" id="ARBA00004141"/>
    </source>
</evidence>
<dbReference type="GO" id="GO:0016020">
    <property type="term" value="C:membrane"/>
    <property type="evidence" value="ECO:0007669"/>
    <property type="project" value="UniProtKB-SubCell"/>
</dbReference>
<dbReference type="CDD" id="cd02440">
    <property type="entry name" value="AdoMet_MTases"/>
    <property type="match status" value="1"/>
</dbReference>
<comment type="subcellular location">
    <subcellularLocation>
        <location evidence="1">Membrane</location>
        <topology evidence="1">Multi-pass membrane protein</topology>
    </subcellularLocation>
</comment>
<feature type="compositionally biased region" description="Low complexity" evidence="8">
    <location>
        <begin position="1203"/>
        <end position="1225"/>
    </location>
</feature>
<dbReference type="Gene3D" id="1.25.40.20">
    <property type="entry name" value="Ankyrin repeat-containing domain"/>
    <property type="match status" value="1"/>
</dbReference>
<dbReference type="PROSITE" id="PS50088">
    <property type="entry name" value="ANK_REPEAT"/>
    <property type="match status" value="2"/>
</dbReference>
<keyword evidence="5 7" id="KW-0040">ANK repeat</keyword>
<dbReference type="InterPro" id="IPR002110">
    <property type="entry name" value="Ankyrin_rpt"/>
</dbReference>
<evidence type="ECO:0000256" key="9">
    <source>
        <dbReference type="SAM" id="Phobius"/>
    </source>
</evidence>
<feature type="transmembrane region" description="Helical" evidence="9">
    <location>
        <begin position="800"/>
        <end position="823"/>
    </location>
</feature>
<gene>
    <name evidence="12" type="ORF">SNAT2548_LOCUS34763</name>
</gene>
<dbReference type="PROSITE" id="PS50297">
    <property type="entry name" value="ANK_REP_REGION"/>
    <property type="match status" value="2"/>
</dbReference>
<evidence type="ECO:0000256" key="5">
    <source>
        <dbReference type="ARBA" id="ARBA00023043"/>
    </source>
</evidence>
<dbReference type="SUPFAM" id="SSF53335">
    <property type="entry name" value="S-adenosyl-L-methionine-dependent methyltransferases"/>
    <property type="match status" value="1"/>
</dbReference>
<feature type="region of interest" description="Disordered" evidence="8">
    <location>
        <begin position="1203"/>
        <end position="1228"/>
    </location>
</feature>
<evidence type="ECO:0000259" key="11">
    <source>
        <dbReference type="Pfam" id="PF01529"/>
    </source>
</evidence>
<dbReference type="GO" id="GO:0016409">
    <property type="term" value="F:palmitoyltransferase activity"/>
    <property type="evidence" value="ECO:0007669"/>
    <property type="project" value="InterPro"/>
</dbReference>
<dbReference type="Pfam" id="PF13637">
    <property type="entry name" value="Ank_4"/>
    <property type="match status" value="1"/>
</dbReference>
<evidence type="ECO:0000313" key="13">
    <source>
        <dbReference type="Proteomes" id="UP000604046"/>
    </source>
</evidence>
<dbReference type="InterPro" id="IPR001594">
    <property type="entry name" value="Palmitoyltrfase_DHHC"/>
</dbReference>
<dbReference type="Pfam" id="PF01170">
    <property type="entry name" value="UPF0020"/>
    <property type="match status" value="1"/>
</dbReference>
<dbReference type="SMART" id="SM00248">
    <property type="entry name" value="ANK"/>
    <property type="match status" value="5"/>
</dbReference>
<feature type="transmembrane region" description="Helical" evidence="9">
    <location>
        <begin position="952"/>
        <end position="970"/>
    </location>
</feature>
<dbReference type="PANTHER" id="PTHR24161:SF124">
    <property type="entry name" value="TRANSIENT RECEPTOR POTENTIAL CHANNEL PYREXIA"/>
    <property type="match status" value="1"/>
</dbReference>
<feature type="repeat" description="ANK" evidence="7">
    <location>
        <begin position="644"/>
        <end position="676"/>
    </location>
</feature>
<dbReference type="InterPro" id="IPR029063">
    <property type="entry name" value="SAM-dependent_MTases_sf"/>
</dbReference>
<dbReference type="Proteomes" id="UP000604046">
    <property type="component" value="Unassembled WGS sequence"/>
</dbReference>
<dbReference type="Pfam" id="PF12796">
    <property type="entry name" value="Ank_2"/>
    <property type="match status" value="1"/>
</dbReference>
<dbReference type="EMBL" id="CAJNDS010002828">
    <property type="protein sequence ID" value="CAE7611512.1"/>
    <property type="molecule type" value="Genomic_DNA"/>
</dbReference>
<evidence type="ECO:0000313" key="12">
    <source>
        <dbReference type="EMBL" id="CAE7611512.1"/>
    </source>
</evidence>
<sequence>MIVPYLRLQRPPCRHARSEASAASPLCGHKVQKQVAGFSLCTLATMLGAMGRKPRQAGQPAKVSIDVKGRESLAEVASWLKEGAQVVIAVTNQGLEGPVARELQQYHEVSSVVVSNRLYFQWRGEGRSPAVHGASRLIVLFGLVQGHELAELRGCEDVHAAFAQMVEDSARARLRSVLPAYMSRLAERADDPGANPRGRKIRFTAQCRVNYSGTEKQAFGARADWVQLKRAVRSGLERATSWALEPRAAAAEVNAVAFFAADHVALGIEVREVETYLAPPFSWSRLSRPGMQTQIAGAMAAVAAECMMDARGEDTRPSIVVDPTCGMGTLLLAAARIWPQVSQCPLKLVGRDMDRGQFQKCLSNFAACCVDASDVRLGDGRDPAALADIADGSVDALICDLPSGAAHKASSDEKPVAHGCGQARRTLRALVQPEAASCEDAASRATFRAYLLRGIGRCVPVGPWKEVCSWVMGRGEVTGEVATLSTCNHDASCKANKLKFLLLVLERPLLTEVSEVDGEKAAPPARQPHAAALFQQWLKSEVNMAATSVAATDMEDLAAARALIEQGVDLTELDSDNFNSALHWAAWNGSHVLVTDLLKARASIHQANQEGLQAVHLATRNGRLSTLAVLWRHEHGVVTARDSEGGTAVHHAANRGFIHILEWLYLRGASVKSADSYGLTPLHCAVMAGNMLATQMLLRRGADPLAVDAKQRTPLHWAAFHGRGALVESAYGIHPSSFGGLAAFEVKDCQGKRPQDLTRCMDICMKAHLAHAKAWHSHAKTGHVNRFSLMKLMPRQPMTLFMVFLTPCLHSLNSFLLLCVLVTQLHRLDCLSPNAAGLAGLQLAGQLISFRLFWRSCWSDPGYCASHMPDNAESEPEPHARMMSCSDEYARLASSEETELEPAGWGKKACVVCGRLRTKRCKHCRQCGRCVARFDHHCPWLGNCIGEGNLGVFLRFLASTLLSLLLALGLAFEGLEAAGQALQEVEVPLWYNAVIILMAIDGLLVLFVGCVFVRQVLLAAADLTEYEDSAGDGEHLCAVLRKTSARNLLANYLKWVLFGSKTGQETRQGLQQLDIEAQLSWRGATPAEKQEPQKMPGLQLEWHGGHVQVCWIGMADKVRRLYDAIVIAAVFAQKLNSGPSWVHADMRKGQMSLGEQHVSKMLQKKADRPNTWGFAGQWGAPAAAPAAGGGPLIPPAGYKGAAPAPFSRQSQPWQQQQHQSWQGQVQKEDTGPPQVLMLQLFQDDLRGMQSQVQKLRFIMIRTAAAELSGAGRCEQ</sequence>
<evidence type="ECO:0000256" key="2">
    <source>
        <dbReference type="ARBA" id="ARBA00022692"/>
    </source>
</evidence>
<dbReference type="InterPro" id="IPR000241">
    <property type="entry name" value="RlmKL-like_Mtase"/>
</dbReference>
<dbReference type="SUPFAM" id="SSF48403">
    <property type="entry name" value="Ankyrin repeat"/>
    <property type="match status" value="1"/>
</dbReference>
<feature type="transmembrane region" description="Helical" evidence="9">
    <location>
        <begin position="990"/>
        <end position="1013"/>
    </location>
</feature>
<dbReference type="AlphaFoldDB" id="A0A812V127"/>
<dbReference type="InterPro" id="IPR036770">
    <property type="entry name" value="Ankyrin_rpt-contain_sf"/>
</dbReference>
<keyword evidence="4 9" id="KW-1133">Transmembrane helix</keyword>
<keyword evidence="6 9" id="KW-0472">Membrane</keyword>
<keyword evidence="2 9" id="KW-0812">Transmembrane</keyword>
<dbReference type="Pfam" id="PF01529">
    <property type="entry name" value="DHHC"/>
    <property type="match status" value="1"/>
</dbReference>
<evidence type="ECO:0000256" key="3">
    <source>
        <dbReference type="ARBA" id="ARBA00022737"/>
    </source>
</evidence>
<protein>
    <submittedName>
        <fullName evidence="12">Uncharacterized protein</fullName>
    </submittedName>
</protein>
<dbReference type="OrthoDB" id="416496at2759"/>
<evidence type="ECO:0000256" key="8">
    <source>
        <dbReference type="SAM" id="MobiDB-lite"/>
    </source>
</evidence>
<reference evidence="12" key="1">
    <citation type="submission" date="2021-02" db="EMBL/GenBank/DDBJ databases">
        <authorList>
            <person name="Dougan E. K."/>
            <person name="Rhodes N."/>
            <person name="Thang M."/>
            <person name="Chan C."/>
        </authorList>
    </citation>
    <scope>NUCLEOTIDE SEQUENCE</scope>
</reference>
<dbReference type="PANTHER" id="PTHR24161">
    <property type="entry name" value="ANK_REP_REGION DOMAIN-CONTAINING PROTEIN-RELATED"/>
    <property type="match status" value="1"/>
</dbReference>
<evidence type="ECO:0000256" key="7">
    <source>
        <dbReference type="PROSITE-ProRule" id="PRU00023"/>
    </source>
</evidence>
<dbReference type="PROSITE" id="PS50216">
    <property type="entry name" value="DHHC"/>
    <property type="match status" value="1"/>
</dbReference>
<organism evidence="12 13">
    <name type="scientific">Symbiodinium natans</name>
    <dbReference type="NCBI Taxonomy" id="878477"/>
    <lineage>
        <taxon>Eukaryota</taxon>
        <taxon>Sar</taxon>
        <taxon>Alveolata</taxon>
        <taxon>Dinophyceae</taxon>
        <taxon>Suessiales</taxon>
        <taxon>Symbiodiniaceae</taxon>
        <taxon>Symbiodinium</taxon>
    </lineage>
</organism>
<name>A0A812V127_9DINO</name>
<evidence type="ECO:0000256" key="6">
    <source>
        <dbReference type="ARBA" id="ARBA00023136"/>
    </source>
</evidence>
<dbReference type="Gene3D" id="3.40.50.150">
    <property type="entry name" value="Vaccinia Virus protein VP39"/>
    <property type="match status" value="1"/>
</dbReference>
<keyword evidence="13" id="KW-1185">Reference proteome</keyword>
<keyword evidence="3" id="KW-0677">Repeat</keyword>